<dbReference type="Proteomes" id="UP000247823">
    <property type="component" value="Unassembled WGS sequence"/>
</dbReference>
<dbReference type="Gene3D" id="2.40.37.30">
    <property type="match status" value="2"/>
</dbReference>
<evidence type="ECO:0000259" key="1">
    <source>
        <dbReference type="Pfam" id="PF01168"/>
    </source>
</evidence>
<dbReference type="Proteomes" id="UP000245399">
    <property type="component" value="Chromosome"/>
</dbReference>
<reference evidence="5" key="4">
    <citation type="submission" date="2018-06" db="EMBL/GenBank/DDBJ databases">
        <title>Serratia marcescens genome sequencing and assembly.</title>
        <authorList>
            <person name="Martins R.C.R."/>
            <person name="Perdigao-Neto L.V."/>
            <person name="Costa S.F."/>
            <person name="Levin A.S.S."/>
        </authorList>
    </citation>
    <scope>NUCLEOTIDE SEQUENCE</scope>
    <source>
        <strain evidence="5">1283</strain>
    </source>
</reference>
<accession>A0A5P6H102</accession>
<dbReference type="AlphaFoldDB" id="A0A5P6H102"/>
<reference evidence="5" key="5">
    <citation type="submission" date="2018-06" db="EMBL/GenBank/DDBJ databases">
        <authorList>
            <person name="Martins R.C."/>
            <person name="Perdigao-Neto L.V."/>
            <person name="Costa S.F."/>
            <person name="Levin A.S.S."/>
        </authorList>
    </citation>
    <scope>NUCLEOTIDE SEQUENCE</scope>
    <source>
        <strain evidence="5">1283</strain>
    </source>
</reference>
<evidence type="ECO:0000313" key="8">
    <source>
        <dbReference type="Proteomes" id="UP000247823"/>
    </source>
</evidence>
<dbReference type="CDD" id="cd06811">
    <property type="entry name" value="PLPDE_III_yhfX_like"/>
    <property type="match status" value="1"/>
</dbReference>
<evidence type="ECO:0000313" key="6">
    <source>
        <dbReference type="Proteomes" id="UP000050489"/>
    </source>
</evidence>
<dbReference type="Pfam" id="PF21279">
    <property type="entry name" value="YhfX-like_C"/>
    <property type="match status" value="1"/>
</dbReference>
<evidence type="ECO:0000313" key="5">
    <source>
        <dbReference type="EMBL" id="PYA63653.1"/>
    </source>
</evidence>
<dbReference type="EMBL" id="QJQB01000417">
    <property type="protein sequence ID" value="PYA63653.1"/>
    <property type="molecule type" value="Genomic_DNA"/>
</dbReference>
<gene>
    <name evidence="4" type="ORF">AN695_0209775</name>
    <name evidence="3" type="ORF">DKC05_16360</name>
    <name evidence="5" type="ORF">DMW51_18150</name>
</gene>
<dbReference type="EMBL" id="CP029449">
    <property type="protein sequence ID" value="AWL69104.1"/>
    <property type="molecule type" value="Genomic_DNA"/>
</dbReference>
<evidence type="ECO:0000259" key="2">
    <source>
        <dbReference type="Pfam" id="PF21279"/>
    </source>
</evidence>
<dbReference type="EMBL" id="LJEX02000013">
    <property type="protein sequence ID" value="OCO90495.1"/>
    <property type="molecule type" value="Genomic_DNA"/>
</dbReference>
<dbReference type="SUPFAM" id="SSF51419">
    <property type="entry name" value="PLP-binding barrel"/>
    <property type="match status" value="1"/>
</dbReference>
<dbReference type="Pfam" id="PF01168">
    <property type="entry name" value="Ala_racemase_N"/>
    <property type="match status" value="1"/>
</dbReference>
<protein>
    <submittedName>
        <fullName evidence="3">YhfX family PLP-dependent enzyme</fullName>
    </submittedName>
</protein>
<reference evidence="6" key="1">
    <citation type="submission" date="2016-04" db="EMBL/GenBank/DDBJ databases">
        <authorList>
            <person name="Osei Sekyere J."/>
            <person name="Sivertsen A."/>
            <person name="Pedersen A.T."/>
            <person name="Sundsfjord A."/>
        </authorList>
    </citation>
    <scope>NUCLEOTIDE SEQUENCE [LARGE SCALE GENOMIC DNA]</scope>
    <source>
        <strain evidence="6">945174350</strain>
    </source>
</reference>
<proteinExistence type="predicted"/>
<dbReference type="InterPro" id="IPR029066">
    <property type="entry name" value="PLP-binding_barrel"/>
</dbReference>
<organism evidence="4 6">
    <name type="scientific">Serratia marcescens</name>
    <dbReference type="NCBI Taxonomy" id="615"/>
    <lineage>
        <taxon>Bacteria</taxon>
        <taxon>Pseudomonadati</taxon>
        <taxon>Pseudomonadota</taxon>
        <taxon>Gammaproteobacteria</taxon>
        <taxon>Enterobacterales</taxon>
        <taxon>Yersiniaceae</taxon>
        <taxon>Serratia</taxon>
    </lineage>
</organism>
<dbReference type="InterPro" id="IPR001608">
    <property type="entry name" value="Ala_racemase_N"/>
</dbReference>
<dbReference type="RefSeq" id="WP_038873600.1">
    <property type="nucleotide sequence ID" value="NZ_CABMHU010000027.1"/>
</dbReference>
<keyword evidence="8" id="KW-1185">Reference proteome</keyword>
<feature type="domain" description="YhfX-like C-terminal" evidence="2">
    <location>
        <begin position="278"/>
        <end position="372"/>
    </location>
</feature>
<evidence type="ECO:0000313" key="3">
    <source>
        <dbReference type="EMBL" id="AWL69104.1"/>
    </source>
</evidence>
<name>A0A5P6H102_SERMA</name>
<evidence type="ECO:0000313" key="4">
    <source>
        <dbReference type="EMBL" id="OCO90495.1"/>
    </source>
</evidence>
<reference evidence="3 7" key="3">
    <citation type="submission" date="2018-05" db="EMBL/GenBank/DDBJ databases">
        <title>Klebsiella quasipneumonaiae provides a window into carbapenemase gene transfer, plasmid rearrangements and nosocomial acquisition from the hospital environment.</title>
        <authorList>
            <person name="Mathers A.J."/>
            <person name="Vegesana K."/>
            <person name="Stoesser N."/>
            <person name="Crook D."/>
            <person name="Vaughan A."/>
            <person name="Barry K."/>
            <person name="Parikh H."/>
            <person name="Sebra R."/>
            <person name="Kotay S."/>
            <person name="Walker A.S."/>
            <person name="Sheppard A.E."/>
        </authorList>
    </citation>
    <scope>NUCLEOTIDE SEQUENCE [LARGE SCALE GENOMIC DNA]</scope>
    <source>
        <strain evidence="3 7">CAV1761</strain>
    </source>
</reference>
<feature type="domain" description="Alanine racemase N-terminal" evidence="1">
    <location>
        <begin position="33"/>
        <end position="264"/>
    </location>
</feature>
<reference evidence="4" key="2">
    <citation type="journal article" date="2017" name="PLoS ONE">
        <title>Genomic and phenotypic characterisation of fluoroquinolone resistance mechanisms in Enterobacteriaceae in Durban, South Africa.</title>
        <authorList>
            <person name="Osei Sekyere J."/>
            <person name="Amoako D.G."/>
        </authorList>
    </citation>
    <scope>NUCLEOTIDE SEQUENCE</scope>
    <source>
        <strain evidence="4">945174350</strain>
    </source>
</reference>
<dbReference type="Proteomes" id="UP000050489">
    <property type="component" value="Unassembled WGS sequence"/>
</dbReference>
<sequence>MFLDALRKQNQPLIDTSLGLLRQHKLTPDTWVIDVDMVEENARRILQTAEKYRVTPYVMSKQFGRNPWLTQQIIALGFSGAVAVDFREARCLANSGVPLRHLGHLVQIPDGEIESALRCRPEVITVFSFDKAHRIAECARRLGIRQRLLLKVCQTGDIVYPGQEGGFQPNELLDVATRITALGGVEIAGVTHFPCVLASPSNGENLTTPNFKTLVNAAETLRAAGFPIEQINAPSANSCDTIPALARGGATHIEPGHAFTGTIPANECGEQPERIAMLYLSEVSHNAGPNSLCFGGGYYRRGRLRNALVFAGDALHETRTLPFKSDNIDYYLGLEGNFAVGSPVIMCFRTQIFVTRSDVALIQGISTGQPTIAGLYDSLGNPIVSRQ</sequence>
<evidence type="ECO:0000313" key="7">
    <source>
        <dbReference type="Proteomes" id="UP000245399"/>
    </source>
</evidence>
<dbReference type="InterPro" id="IPR048449">
    <property type="entry name" value="YhfX-like_C"/>
</dbReference>